<dbReference type="InterPro" id="IPR045361">
    <property type="entry name" value="CIS_tube_prot_N"/>
</dbReference>
<dbReference type="RefSeq" id="WP_254166443.1">
    <property type="nucleotide sequence ID" value="NZ_JAHESF010000020.1"/>
</dbReference>
<dbReference type="InterPro" id="IPR018392">
    <property type="entry name" value="LysM"/>
</dbReference>
<proteinExistence type="predicted"/>
<feature type="domain" description="LysM" evidence="1">
    <location>
        <begin position="179"/>
        <end position="228"/>
    </location>
</feature>
<organism evidence="2 3">
    <name type="scientific">Chryseosolibacter histidini</name>
    <dbReference type="NCBI Taxonomy" id="2782349"/>
    <lineage>
        <taxon>Bacteria</taxon>
        <taxon>Pseudomonadati</taxon>
        <taxon>Bacteroidota</taxon>
        <taxon>Cytophagia</taxon>
        <taxon>Cytophagales</taxon>
        <taxon>Chryseotaleaceae</taxon>
        <taxon>Chryseosolibacter</taxon>
    </lineage>
</organism>
<dbReference type="Proteomes" id="UP001319200">
    <property type="component" value="Unassembled WGS sequence"/>
</dbReference>
<dbReference type="AlphaFoldDB" id="A0AAP2DPN7"/>
<accession>A0AAP2DPN7</accession>
<evidence type="ECO:0000313" key="3">
    <source>
        <dbReference type="Proteomes" id="UP001319200"/>
    </source>
</evidence>
<keyword evidence="3" id="KW-1185">Reference proteome</keyword>
<reference evidence="2 3" key="1">
    <citation type="submission" date="2021-05" db="EMBL/GenBank/DDBJ databases">
        <title>A Polyphasic approach of four new species of the genus Ohtaekwangia: Ohtaekwangia histidinii sp. nov., Ohtaekwangia cretensis sp. nov., Ohtaekwangia indiensis sp. nov., Ohtaekwangia reichenbachii sp. nov. from diverse environment.</title>
        <authorList>
            <person name="Octaviana S."/>
        </authorList>
    </citation>
    <scope>NUCLEOTIDE SEQUENCE [LARGE SCALE GENOMIC DNA]</scope>
    <source>
        <strain evidence="2 3">PWU4</strain>
    </source>
</reference>
<gene>
    <name evidence="2" type="ORF">KK083_19340</name>
</gene>
<dbReference type="Pfam" id="PF19266">
    <property type="entry name" value="CIS_tube"/>
    <property type="match status" value="1"/>
</dbReference>
<dbReference type="PROSITE" id="PS51782">
    <property type="entry name" value="LYSM"/>
    <property type="match status" value="1"/>
</dbReference>
<name>A0AAP2DPN7_9BACT</name>
<dbReference type="EMBL" id="JAHESF010000020">
    <property type="protein sequence ID" value="MBT1699058.1"/>
    <property type="molecule type" value="Genomic_DNA"/>
</dbReference>
<evidence type="ECO:0000259" key="1">
    <source>
        <dbReference type="PROSITE" id="PS51782"/>
    </source>
</evidence>
<comment type="caution">
    <text evidence="2">The sequence shown here is derived from an EMBL/GenBank/DDBJ whole genome shotgun (WGS) entry which is preliminary data.</text>
</comment>
<evidence type="ECO:0000313" key="2">
    <source>
        <dbReference type="EMBL" id="MBT1699058.1"/>
    </source>
</evidence>
<sequence length="233" mass="26312">MPVNLAKDEKLTITAFTTAKRSGMGIRTIKVNINPQGFSRRHEHRYGGYRGINSSKNTALYAYSLSEELNLKLLFVDGSVQDYGLSALSGESKSVPDQIKEFIGTCYTMNGDIHEPNFLNIKWGDVNFDCKLKTLDIKYTSFESDGRARKAELDVIFIEDIPKDKIAKLEGKSSPDLTHIITVKAGDTLPLLTEKVYGSEYKNLYLEVARVNRLDHFRVLNPGQRIFFPPLDK</sequence>
<protein>
    <recommendedName>
        <fullName evidence="1">LysM domain-containing protein</fullName>
    </recommendedName>
</protein>